<evidence type="ECO:0000256" key="9">
    <source>
        <dbReference type="SAM" id="MobiDB-lite"/>
    </source>
</evidence>
<dbReference type="PANTHER" id="PTHR24276:SF98">
    <property type="entry name" value="FI18310P1-RELATED"/>
    <property type="match status" value="1"/>
</dbReference>
<dbReference type="KEGG" id="dhe:111598175"/>
<dbReference type="OrthoDB" id="5597713at2759"/>
<evidence type="ECO:0000313" key="12">
    <source>
        <dbReference type="RefSeq" id="XP_023169039.1"/>
    </source>
</evidence>
<dbReference type="InterPro" id="IPR050430">
    <property type="entry name" value="Peptidase_S1"/>
</dbReference>
<dbReference type="InterPro" id="IPR033116">
    <property type="entry name" value="TRYPSIN_SER"/>
</dbReference>
<sequence length="321" mass="34900">MGPHIIAKIDTERRRRRRATSDTTKRDGDRHRERDREAMKDTTRMHSNGPGLGTAKGICWLLLLQVVLAAPPAPQADIQGRIIGGQRAAAGQFPWQVILKRDEWDDLLCGGSIISNTWVLTAGHCAYGRSSLYLVFGSVELNPEQAINMTATQLFVHPNYNDKMNNDVALVQLPQQLTFSTSIQPIQLVGSQQASNSYVGTQATIAGFGLIDDEYLDYSQELLYAQVQVIANDKCLTIFGSNVVLASTMCAEGYAGSTMSTCSGDSGGPLIVYSSNANGWIQIGINSFVAEDQCTSGYPSGYVRLTSFLDYIAETTGLTLS</sequence>
<dbReference type="InterPro" id="IPR001254">
    <property type="entry name" value="Trypsin_dom"/>
</dbReference>
<evidence type="ECO:0000256" key="1">
    <source>
        <dbReference type="ARBA" id="ARBA00007664"/>
    </source>
</evidence>
<dbReference type="PROSITE" id="PS00135">
    <property type="entry name" value="TRYPSIN_SER"/>
    <property type="match status" value="1"/>
</dbReference>
<organism evidence="11 12">
    <name type="scientific">Drosophila hydei</name>
    <name type="common">Fruit fly</name>
    <dbReference type="NCBI Taxonomy" id="7224"/>
    <lineage>
        <taxon>Eukaryota</taxon>
        <taxon>Metazoa</taxon>
        <taxon>Ecdysozoa</taxon>
        <taxon>Arthropoda</taxon>
        <taxon>Hexapoda</taxon>
        <taxon>Insecta</taxon>
        <taxon>Pterygota</taxon>
        <taxon>Neoptera</taxon>
        <taxon>Endopterygota</taxon>
        <taxon>Diptera</taxon>
        <taxon>Brachycera</taxon>
        <taxon>Muscomorpha</taxon>
        <taxon>Ephydroidea</taxon>
        <taxon>Drosophilidae</taxon>
        <taxon>Drosophila</taxon>
    </lineage>
</organism>
<dbReference type="GO" id="GO:0004252">
    <property type="term" value="F:serine-type endopeptidase activity"/>
    <property type="evidence" value="ECO:0007669"/>
    <property type="project" value="InterPro"/>
</dbReference>
<dbReference type="AlphaFoldDB" id="A0A6J1LYA1"/>
<dbReference type="GO" id="GO:0006508">
    <property type="term" value="P:proteolysis"/>
    <property type="evidence" value="ECO:0007669"/>
    <property type="project" value="UniProtKB-KW"/>
</dbReference>
<evidence type="ECO:0000256" key="2">
    <source>
        <dbReference type="ARBA" id="ARBA00022670"/>
    </source>
</evidence>
<keyword evidence="6" id="KW-0865">Zymogen</keyword>
<dbReference type="InterPro" id="IPR009003">
    <property type="entry name" value="Peptidase_S1_PA"/>
</dbReference>
<dbReference type="PROSITE" id="PS50240">
    <property type="entry name" value="TRYPSIN_DOM"/>
    <property type="match status" value="1"/>
</dbReference>
<evidence type="ECO:0000256" key="5">
    <source>
        <dbReference type="ARBA" id="ARBA00022825"/>
    </source>
</evidence>
<evidence type="ECO:0000259" key="10">
    <source>
        <dbReference type="PROSITE" id="PS50240"/>
    </source>
</evidence>
<dbReference type="InterPro" id="IPR001314">
    <property type="entry name" value="Peptidase_S1A"/>
</dbReference>
<feature type="domain" description="Peptidase S1" evidence="10">
    <location>
        <begin position="82"/>
        <end position="317"/>
    </location>
</feature>
<dbReference type="Gene3D" id="2.40.10.10">
    <property type="entry name" value="Trypsin-like serine proteases"/>
    <property type="match status" value="1"/>
</dbReference>
<dbReference type="InterPro" id="IPR018114">
    <property type="entry name" value="TRYPSIN_HIS"/>
</dbReference>
<reference evidence="12" key="1">
    <citation type="submission" date="2025-08" db="UniProtKB">
        <authorList>
            <consortium name="RefSeq"/>
        </authorList>
    </citation>
    <scope>IDENTIFICATION</scope>
    <source>
        <strain evidence="12">15085-1641.00</strain>
        <tissue evidence="12">Whole body</tissue>
    </source>
</reference>
<evidence type="ECO:0000256" key="3">
    <source>
        <dbReference type="ARBA" id="ARBA00022729"/>
    </source>
</evidence>
<keyword evidence="7" id="KW-1015">Disulfide bond</keyword>
<evidence type="ECO:0000256" key="6">
    <source>
        <dbReference type="ARBA" id="ARBA00023145"/>
    </source>
</evidence>
<feature type="compositionally biased region" description="Basic and acidic residues" evidence="9">
    <location>
        <begin position="7"/>
        <end position="44"/>
    </location>
</feature>
<protein>
    <submittedName>
        <fullName evidence="12">Brachyurin</fullName>
    </submittedName>
</protein>
<proteinExistence type="inferred from homology"/>
<dbReference type="Pfam" id="PF00089">
    <property type="entry name" value="Trypsin"/>
    <property type="match status" value="1"/>
</dbReference>
<keyword evidence="11" id="KW-1185">Reference proteome</keyword>
<dbReference type="RefSeq" id="XP_023169039.1">
    <property type="nucleotide sequence ID" value="XM_023313271.2"/>
</dbReference>
<dbReference type="PRINTS" id="PR00722">
    <property type="entry name" value="CHYMOTRYPSIN"/>
</dbReference>
<dbReference type="InterPro" id="IPR043504">
    <property type="entry name" value="Peptidase_S1_PA_chymotrypsin"/>
</dbReference>
<dbReference type="CDD" id="cd00190">
    <property type="entry name" value="Tryp_SPc"/>
    <property type="match status" value="1"/>
</dbReference>
<dbReference type="SUPFAM" id="SSF50494">
    <property type="entry name" value="Trypsin-like serine proteases"/>
    <property type="match status" value="1"/>
</dbReference>
<dbReference type="OMA" id="EWDDLLC"/>
<feature type="region of interest" description="Disordered" evidence="9">
    <location>
        <begin position="1"/>
        <end position="49"/>
    </location>
</feature>
<keyword evidence="4 8" id="KW-0378">Hydrolase</keyword>
<dbReference type="Proteomes" id="UP000504633">
    <property type="component" value="Unplaced"/>
</dbReference>
<evidence type="ECO:0000256" key="4">
    <source>
        <dbReference type="ARBA" id="ARBA00022801"/>
    </source>
</evidence>
<dbReference type="PROSITE" id="PS00134">
    <property type="entry name" value="TRYPSIN_HIS"/>
    <property type="match status" value="1"/>
</dbReference>
<comment type="similarity">
    <text evidence="1">Belongs to the peptidase S1 family.</text>
</comment>
<keyword evidence="3" id="KW-0732">Signal</keyword>
<name>A0A6J1LYA1_DROHY</name>
<accession>A0A6J1LYA1</accession>
<dbReference type="SMART" id="SM00020">
    <property type="entry name" value="Tryp_SPc"/>
    <property type="match status" value="1"/>
</dbReference>
<dbReference type="FunFam" id="2.40.10.10:FF:000068">
    <property type="entry name" value="transmembrane protease serine 2"/>
    <property type="match status" value="1"/>
</dbReference>
<dbReference type="GeneID" id="111598175"/>
<evidence type="ECO:0000256" key="7">
    <source>
        <dbReference type="ARBA" id="ARBA00023157"/>
    </source>
</evidence>
<gene>
    <name evidence="12" type="primary">LOC111598175</name>
</gene>
<evidence type="ECO:0000256" key="8">
    <source>
        <dbReference type="RuleBase" id="RU363034"/>
    </source>
</evidence>
<keyword evidence="5 8" id="KW-0720">Serine protease</keyword>
<keyword evidence="2 8" id="KW-0645">Protease</keyword>
<dbReference type="PANTHER" id="PTHR24276">
    <property type="entry name" value="POLYSERASE-RELATED"/>
    <property type="match status" value="1"/>
</dbReference>
<evidence type="ECO:0000313" key="11">
    <source>
        <dbReference type="Proteomes" id="UP000504633"/>
    </source>
</evidence>